<evidence type="ECO:0000256" key="1">
    <source>
        <dbReference type="SAM" id="MobiDB-lite"/>
    </source>
</evidence>
<dbReference type="PROSITE" id="PS51144">
    <property type="entry name" value="ALPHA_CA_2"/>
    <property type="match status" value="1"/>
</dbReference>
<keyword evidence="2" id="KW-0812">Transmembrane</keyword>
<gene>
    <name evidence="4" type="ORF">KK062_07475</name>
</gene>
<proteinExistence type="predicted"/>
<feature type="domain" description="Alpha-carbonic anhydrase" evidence="3">
    <location>
        <begin position="1"/>
        <end position="124"/>
    </location>
</feature>
<evidence type="ECO:0000313" key="4">
    <source>
        <dbReference type="EMBL" id="MBT1708056.1"/>
    </source>
</evidence>
<keyword evidence="2" id="KW-1133">Transmembrane helix</keyword>
<evidence type="ECO:0000256" key="2">
    <source>
        <dbReference type="SAM" id="Phobius"/>
    </source>
</evidence>
<dbReference type="AlphaFoldDB" id="A0AAP2GNZ4"/>
<dbReference type="EMBL" id="JAHESE010000005">
    <property type="protein sequence ID" value="MBT1708056.1"/>
    <property type="molecule type" value="Genomic_DNA"/>
</dbReference>
<keyword evidence="2" id="KW-0472">Membrane</keyword>
<dbReference type="RefSeq" id="WP_254083648.1">
    <property type="nucleotide sequence ID" value="NZ_JAHESE010000005.1"/>
</dbReference>
<organism evidence="4 5">
    <name type="scientific">Dawidia cretensis</name>
    <dbReference type="NCBI Taxonomy" id="2782350"/>
    <lineage>
        <taxon>Bacteria</taxon>
        <taxon>Pseudomonadati</taxon>
        <taxon>Bacteroidota</taxon>
        <taxon>Cytophagia</taxon>
        <taxon>Cytophagales</taxon>
        <taxon>Chryseotaleaceae</taxon>
        <taxon>Dawidia</taxon>
    </lineage>
</organism>
<protein>
    <recommendedName>
        <fullName evidence="3">Alpha-carbonic anhydrase domain-containing protein</fullName>
    </recommendedName>
</protein>
<evidence type="ECO:0000259" key="3">
    <source>
        <dbReference type="PROSITE" id="PS51144"/>
    </source>
</evidence>
<feature type="region of interest" description="Disordered" evidence="1">
    <location>
        <begin position="46"/>
        <end position="68"/>
    </location>
</feature>
<dbReference type="Proteomes" id="UP001319080">
    <property type="component" value="Unassembled WGS sequence"/>
</dbReference>
<reference evidence="4 5" key="1">
    <citation type="submission" date="2021-05" db="EMBL/GenBank/DDBJ databases">
        <title>A Polyphasic approach of four new species of the genus Ohtaekwangia: Ohtaekwangia histidinii sp. nov., Ohtaekwangia cretensis sp. nov., Ohtaekwangia indiensis sp. nov., Ohtaekwangia reichenbachii sp. nov. from diverse environment.</title>
        <authorList>
            <person name="Octaviana S."/>
        </authorList>
    </citation>
    <scope>NUCLEOTIDE SEQUENCE [LARGE SCALE GENOMIC DNA]</scope>
    <source>
        <strain evidence="4 5">PWU5</strain>
    </source>
</reference>
<evidence type="ECO:0000313" key="5">
    <source>
        <dbReference type="Proteomes" id="UP001319080"/>
    </source>
</evidence>
<accession>A0AAP2GNZ4</accession>
<dbReference type="InterPro" id="IPR001148">
    <property type="entry name" value="CA_dom"/>
</dbReference>
<keyword evidence="5" id="KW-1185">Reference proteome</keyword>
<name>A0AAP2GNZ4_9BACT</name>
<feature type="transmembrane region" description="Helical" evidence="2">
    <location>
        <begin position="6"/>
        <end position="22"/>
    </location>
</feature>
<sequence length="124" mass="14079">MTRGSTLILIVYAMTMLSYGALEMGHDLLHYLDAHSHIHVHHHEHGHDHTINDHHHHSHDEVHSHIHASEPASAELPSLVSLFLYTQSLADILFIRHLLDRIPPIGTNVPRSLYRSPTTPPPRC</sequence>
<comment type="caution">
    <text evidence="4">The sequence shown here is derived from an EMBL/GenBank/DDBJ whole genome shotgun (WGS) entry which is preliminary data.</text>
</comment>